<sequence length="299" mass="32441">MRTDRKGLKVASPPVMRVMRVLDYLALHPDEEFTISDLARRVGLNKATCHTIVTTLVEQEYLTRGAVSGRIQLGPALIPLGLVAEQRFRPLDVARTELHALAEDLGVPVVVSIRTGSEILHLAHYGPASVFSAMSRAGQRIPLLPPVGATFYAWSTDEVIDAWLDSLPHSSEQARQIFRKALAQARSLGYVAGGDSPLWRDLASTVREIESSDASHSRRWVEERIRDADLASYMGDPGENQGSAGFVSAPVFDSAGEVELTVTVHLGDSATIDVDDVVRRLTNLTAHMTVASGGRAPTL</sequence>
<keyword evidence="7" id="KW-1185">Reference proteome</keyword>
<gene>
    <name evidence="6" type="ORF">ACFYU5_25555</name>
</gene>
<dbReference type="InterPro" id="IPR036388">
    <property type="entry name" value="WH-like_DNA-bd_sf"/>
</dbReference>
<dbReference type="Proteomes" id="UP001601442">
    <property type="component" value="Unassembled WGS sequence"/>
</dbReference>
<evidence type="ECO:0000259" key="4">
    <source>
        <dbReference type="PROSITE" id="PS51077"/>
    </source>
</evidence>
<dbReference type="Gene3D" id="1.10.10.10">
    <property type="entry name" value="Winged helix-like DNA-binding domain superfamily/Winged helix DNA-binding domain"/>
    <property type="match status" value="1"/>
</dbReference>
<protein>
    <submittedName>
        <fullName evidence="6">IclR family transcriptional regulator</fullName>
    </submittedName>
</protein>
<keyword evidence="3" id="KW-0804">Transcription</keyword>
<dbReference type="EMBL" id="JBIAMT010000005">
    <property type="protein sequence ID" value="MFF0499790.1"/>
    <property type="molecule type" value="Genomic_DNA"/>
</dbReference>
<dbReference type="InterPro" id="IPR050707">
    <property type="entry name" value="HTH_MetabolicPath_Reg"/>
</dbReference>
<dbReference type="PROSITE" id="PS51077">
    <property type="entry name" value="HTH_ICLR"/>
    <property type="match status" value="1"/>
</dbReference>
<dbReference type="InterPro" id="IPR029016">
    <property type="entry name" value="GAF-like_dom_sf"/>
</dbReference>
<dbReference type="SUPFAM" id="SSF55781">
    <property type="entry name" value="GAF domain-like"/>
    <property type="match status" value="1"/>
</dbReference>
<proteinExistence type="predicted"/>
<dbReference type="InterPro" id="IPR014757">
    <property type="entry name" value="Tscrpt_reg_IclR_C"/>
</dbReference>
<dbReference type="PROSITE" id="PS51078">
    <property type="entry name" value="ICLR_ED"/>
    <property type="match status" value="1"/>
</dbReference>
<feature type="domain" description="IclR-ED" evidence="5">
    <location>
        <begin position="76"/>
        <end position="299"/>
    </location>
</feature>
<evidence type="ECO:0000313" key="6">
    <source>
        <dbReference type="EMBL" id="MFF0499790.1"/>
    </source>
</evidence>
<accession>A0ABW6P9F6</accession>
<evidence type="ECO:0000313" key="7">
    <source>
        <dbReference type="Proteomes" id="UP001601442"/>
    </source>
</evidence>
<dbReference type="SUPFAM" id="SSF46785">
    <property type="entry name" value="Winged helix' DNA-binding domain"/>
    <property type="match status" value="1"/>
</dbReference>
<comment type="caution">
    <text evidence="6">The sequence shown here is derived from an EMBL/GenBank/DDBJ whole genome shotgun (WGS) entry which is preliminary data.</text>
</comment>
<dbReference type="RefSeq" id="WP_387398537.1">
    <property type="nucleotide sequence ID" value="NZ_JBIAMT010000005.1"/>
</dbReference>
<keyword evidence="1" id="KW-0805">Transcription regulation</keyword>
<organism evidence="6 7">
    <name type="scientific">Nocardia aobensis</name>
    <dbReference type="NCBI Taxonomy" id="257277"/>
    <lineage>
        <taxon>Bacteria</taxon>
        <taxon>Bacillati</taxon>
        <taxon>Actinomycetota</taxon>
        <taxon>Actinomycetes</taxon>
        <taxon>Mycobacteriales</taxon>
        <taxon>Nocardiaceae</taxon>
        <taxon>Nocardia</taxon>
    </lineage>
</organism>
<evidence type="ECO:0000256" key="2">
    <source>
        <dbReference type="ARBA" id="ARBA00023125"/>
    </source>
</evidence>
<name>A0ABW6P9F6_9NOCA</name>
<dbReference type="InterPro" id="IPR036390">
    <property type="entry name" value="WH_DNA-bd_sf"/>
</dbReference>
<feature type="domain" description="HTH iclR-type" evidence="4">
    <location>
        <begin position="12"/>
        <end position="75"/>
    </location>
</feature>
<evidence type="ECO:0000256" key="3">
    <source>
        <dbReference type="ARBA" id="ARBA00023163"/>
    </source>
</evidence>
<dbReference type="SMART" id="SM00346">
    <property type="entry name" value="HTH_ICLR"/>
    <property type="match status" value="1"/>
</dbReference>
<dbReference type="PANTHER" id="PTHR30136:SF24">
    <property type="entry name" value="HTH-TYPE TRANSCRIPTIONAL REPRESSOR ALLR"/>
    <property type="match status" value="1"/>
</dbReference>
<evidence type="ECO:0000256" key="1">
    <source>
        <dbReference type="ARBA" id="ARBA00023015"/>
    </source>
</evidence>
<dbReference type="PANTHER" id="PTHR30136">
    <property type="entry name" value="HELIX-TURN-HELIX TRANSCRIPTIONAL REGULATOR, ICLR FAMILY"/>
    <property type="match status" value="1"/>
</dbReference>
<evidence type="ECO:0000259" key="5">
    <source>
        <dbReference type="PROSITE" id="PS51078"/>
    </source>
</evidence>
<dbReference type="Pfam" id="PF09339">
    <property type="entry name" value="HTH_IclR"/>
    <property type="match status" value="1"/>
</dbReference>
<dbReference type="Gene3D" id="3.30.450.40">
    <property type="match status" value="1"/>
</dbReference>
<reference evidence="6 7" key="1">
    <citation type="submission" date="2024-10" db="EMBL/GenBank/DDBJ databases">
        <title>The Natural Products Discovery Center: Release of the First 8490 Sequenced Strains for Exploring Actinobacteria Biosynthetic Diversity.</title>
        <authorList>
            <person name="Kalkreuter E."/>
            <person name="Kautsar S.A."/>
            <person name="Yang D."/>
            <person name="Bader C.D."/>
            <person name="Teijaro C.N."/>
            <person name="Fluegel L."/>
            <person name="Davis C.M."/>
            <person name="Simpson J.R."/>
            <person name="Lauterbach L."/>
            <person name="Steele A.D."/>
            <person name="Gui C."/>
            <person name="Meng S."/>
            <person name="Li G."/>
            <person name="Viehrig K."/>
            <person name="Ye F."/>
            <person name="Su P."/>
            <person name="Kiefer A.F."/>
            <person name="Nichols A."/>
            <person name="Cepeda A.J."/>
            <person name="Yan W."/>
            <person name="Fan B."/>
            <person name="Jiang Y."/>
            <person name="Adhikari A."/>
            <person name="Zheng C.-J."/>
            <person name="Schuster L."/>
            <person name="Cowan T.M."/>
            <person name="Smanski M.J."/>
            <person name="Chevrette M.G."/>
            <person name="De Carvalho L.P.S."/>
            <person name="Shen B."/>
        </authorList>
    </citation>
    <scope>NUCLEOTIDE SEQUENCE [LARGE SCALE GENOMIC DNA]</scope>
    <source>
        <strain evidence="6 7">NPDC004119</strain>
    </source>
</reference>
<keyword evidence="2" id="KW-0238">DNA-binding</keyword>
<dbReference type="InterPro" id="IPR005471">
    <property type="entry name" value="Tscrpt_reg_IclR_N"/>
</dbReference>